<dbReference type="GO" id="GO:0003676">
    <property type="term" value="F:nucleic acid binding"/>
    <property type="evidence" value="ECO:0007669"/>
    <property type="project" value="InterPro"/>
</dbReference>
<evidence type="ECO:0000256" key="3">
    <source>
        <dbReference type="ARBA" id="ARBA00022691"/>
    </source>
</evidence>
<reference evidence="9" key="1">
    <citation type="submission" date="2019-02" db="EMBL/GenBank/DDBJ databases">
        <authorList>
            <person name="Gruber-Vodicka R. H."/>
            <person name="Seah K. B. B."/>
        </authorList>
    </citation>
    <scope>NUCLEOTIDE SEQUENCE</scope>
    <source>
        <strain evidence="9">BECK_BY7</strain>
    </source>
</reference>
<evidence type="ECO:0000256" key="5">
    <source>
        <dbReference type="HAMAP-Rule" id="MF_02126"/>
    </source>
</evidence>
<dbReference type="GO" id="GO:0102559">
    <property type="term" value="F:peptide chain release factor N(5)-glutamine methyltransferase activity"/>
    <property type="evidence" value="ECO:0007669"/>
    <property type="project" value="UniProtKB-EC"/>
</dbReference>
<feature type="binding site" evidence="5">
    <location>
        <position position="206"/>
    </location>
    <ligand>
        <name>S-adenosyl-L-methionine</name>
        <dbReference type="ChEBI" id="CHEBI:59789"/>
    </ligand>
</feature>
<feature type="compositionally biased region" description="Polar residues" evidence="6">
    <location>
        <begin position="1"/>
        <end position="10"/>
    </location>
</feature>
<dbReference type="PANTHER" id="PTHR18895:SF74">
    <property type="entry name" value="MTRF1L RELEASE FACTOR GLUTAMINE METHYLTRANSFERASE"/>
    <property type="match status" value="1"/>
</dbReference>
<protein>
    <recommendedName>
        <fullName evidence="5">Release factor glutamine methyltransferase</fullName>
        <shortName evidence="5">RF MTase</shortName>
        <ecNumber evidence="5">2.1.1.297</ecNumber>
    </recommendedName>
    <alternativeName>
        <fullName evidence="5">N5-glutamine methyltransferase PrmC</fullName>
    </alternativeName>
    <alternativeName>
        <fullName evidence="5">Protein-(glutamine-N5) MTase PrmC</fullName>
    </alternativeName>
    <alternativeName>
        <fullName evidence="5">Protein-glutamine N-methyltransferase PrmC</fullName>
    </alternativeName>
</protein>
<sequence>MSQANGNPNHPNHLLDEPDEGTYLKSFSGPTHLESGFPSTLRSALEQAVRLLDPASPSARADTEILLGHVLGKPRHWPYVSEEWPFSASDYERFQQLIARRISGVPIAYLTGQRGFWSFDLSVTSDTLIPRPETERLVEAALDIIPQKAKWCIADLGTGAGPVALALARERPSCLITATDISETALAIARKNAREYTNLVFRRGDWFHALDRIDYDMIVSNPPYVAAGDPHLTRGDVRFEPPLALIGGFDGLDAIRHIAIGARRHLVSGGWLILEHGFDQGEQVRSFLRKLRYSQVITWRDYGERERVTLACAKISRKQTK</sequence>
<feature type="region of interest" description="Disordered" evidence="6">
    <location>
        <begin position="1"/>
        <end position="28"/>
    </location>
</feature>
<keyword evidence="1 5" id="KW-0489">Methyltransferase</keyword>
<dbReference type="InterPro" id="IPR040758">
    <property type="entry name" value="PrmC_N"/>
</dbReference>
<dbReference type="InterPro" id="IPR019874">
    <property type="entry name" value="RF_methyltr_PrmC"/>
</dbReference>
<dbReference type="InterPro" id="IPR004556">
    <property type="entry name" value="HemK-like"/>
</dbReference>
<dbReference type="FunFam" id="3.40.50.150:FF:000053">
    <property type="entry name" value="Release factor glutamine methyltransferase"/>
    <property type="match status" value="1"/>
</dbReference>
<evidence type="ECO:0000256" key="6">
    <source>
        <dbReference type="SAM" id="MobiDB-lite"/>
    </source>
</evidence>
<gene>
    <name evidence="5" type="primary">prmC</name>
    <name evidence="9" type="ORF">BECKLFY1418C_GA0070996_101929</name>
</gene>
<dbReference type="Gene3D" id="1.10.8.10">
    <property type="entry name" value="DNA helicase RuvA subunit, C-terminal domain"/>
    <property type="match status" value="1"/>
</dbReference>
<keyword evidence="2 5" id="KW-0808">Transferase</keyword>
<dbReference type="InterPro" id="IPR029063">
    <property type="entry name" value="SAM-dependent_MTases_sf"/>
</dbReference>
<dbReference type="InterPro" id="IPR002052">
    <property type="entry name" value="DNA_methylase_N6_adenine_CS"/>
</dbReference>
<dbReference type="Pfam" id="PF05175">
    <property type="entry name" value="MTS"/>
    <property type="match status" value="1"/>
</dbReference>
<name>A0A450WG79_9GAMM</name>
<feature type="binding site" evidence="5">
    <location>
        <begin position="157"/>
        <end position="161"/>
    </location>
    <ligand>
        <name>S-adenosyl-L-methionine</name>
        <dbReference type="ChEBI" id="CHEBI:59789"/>
    </ligand>
</feature>
<dbReference type="EMBL" id="CAADFN010000019">
    <property type="protein sequence ID" value="VFK15961.1"/>
    <property type="molecule type" value="Genomic_DNA"/>
</dbReference>
<evidence type="ECO:0000313" key="9">
    <source>
        <dbReference type="EMBL" id="VFK15961.1"/>
    </source>
</evidence>
<comment type="similarity">
    <text evidence="5">Belongs to the protein N5-glutamine methyltransferase family. PrmC subfamily.</text>
</comment>
<dbReference type="Gene3D" id="3.40.50.150">
    <property type="entry name" value="Vaccinia Virus protein VP39"/>
    <property type="match status" value="1"/>
</dbReference>
<dbReference type="SUPFAM" id="SSF53335">
    <property type="entry name" value="S-adenosyl-L-methionine-dependent methyltransferases"/>
    <property type="match status" value="1"/>
</dbReference>
<evidence type="ECO:0000256" key="1">
    <source>
        <dbReference type="ARBA" id="ARBA00022603"/>
    </source>
</evidence>
<evidence type="ECO:0000256" key="2">
    <source>
        <dbReference type="ARBA" id="ARBA00022679"/>
    </source>
</evidence>
<organism evidence="9">
    <name type="scientific">Candidatus Kentrum sp. LFY</name>
    <dbReference type="NCBI Taxonomy" id="2126342"/>
    <lineage>
        <taxon>Bacteria</taxon>
        <taxon>Pseudomonadati</taxon>
        <taxon>Pseudomonadota</taxon>
        <taxon>Gammaproteobacteria</taxon>
        <taxon>Candidatus Kentrum</taxon>
    </lineage>
</organism>
<dbReference type="InterPro" id="IPR050320">
    <property type="entry name" value="N5-glutamine_MTase"/>
</dbReference>
<evidence type="ECO:0000256" key="4">
    <source>
        <dbReference type="ARBA" id="ARBA00048391"/>
    </source>
</evidence>
<proteinExistence type="inferred from homology"/>
<comment type="function">
    <text evidence="5">Methylates the class 1 translation termination release factors RF1/PrfA and RF2/PrfB on the glutamine residue of the universally conserved GGQ motif.</text>
</comment>
<evidence type="ECO:0000259" key="8">
    <source>
        <dbReference type="Pfam" id="PF17827"/>
    </source>
</evidence>
<dbReference type="CDD" id="cd02440">
    <property type="entry name" value="AdoMet_MTases"/>
    <property type="match status" value="1"/>
</dbReference>
<feature type="domain" description="Release factor glutamine methyltransferase N-terminal" evidence="8">
    <location>
        <begin position="44"/>
        <end position="112"/>
    </location>
</feature>
<accession>A0A450WG79</accession>
<comment type="catalytic activity">
    <reaction evidence="4 5">
        <text>L-glutaminyl-[peptide chain release factor] + S-adenosyl-L-methionine = N(5)-methyl-L-glutaminyl-[peptide chain release factor] + S-adenosyl-L-homocysteine + H(+)</text>
        <dbReference type="Rhea" id="RHEA:42896"/>
        <dbReference type="Rhea" id="RHEA-COMP:10271"/>
        <dbReference type="Rhea" id="RHEA-COMP:10272"/>
        <dbReference type="ChEBI" id="CHEBI:15378"/>
        <dbReference type="ChEBI" id="CHEBI:30011"/>
        <dbReference type="ChEBI" id="CHEBI:57856"/>
        <dbReference type="ChEBI" id="CHEBI:59789"/>
        <dbReference type="ChEBI" id="CHEBI:61891"/>
        <dbReference type="EC" id="2.1.1.297"/>
    </reaction>
</comment>
<dbReference type="PANTHER" id="PTHR18895">
    <property type="entry name" value="HEMK METHYLTRANSFERASE"/>
    <property type="match status" value="1"/>
</dbReference>
<evidence type="ECO:0000259" key="7">
    <source>
        <dbReference type="Pfam" id="PF05175"/>
    </source>
</evidence>
<dbReference type="GO" id="GO:0032259">
    <property type="term" value="P:methylation"/>
    <property type="evidence" value="ECO:0007669"/>
    <property type="project" value="UniProtKB-KW"/>
</dbReference>
<feature type="binding site" evidence="5">
    <location>
        <position position="221"/>
    </location>
    <ligand>
        <name>S-adenosyl-L-methionine</name>
        <dbReference type="ChEBI" id="CHEBI:59789"/>
    </ligand>
</feature>
<keyword evidence="3 5" id="KW-0949">S-adenosyl-L-methionine</keyword>
<dbReference type="NCBIfam" id="TIGR00536">
    <property type="entry name" value="hemK_fam"/>
    <property type="match status" value="1"/>
</dbReference>
<dbReference type="EC" id="2.1.1.297" evidence="5"/>
<feature type="binding site" evidence="5">
    <location>
        <begin position="221"/>
        <end position="224"/>
    </location>
    <ligand>
        <name>substrate</name>
    </ligand>
</feature>
<dbReference type="PROSITE" id="PS00092">
    <property type="entry name" value="N6_MTASE"/>
    <property type="match status" value="1"/>
</dbReference>
<dbReference type="AlphaFoldDB" id="A0A450WG79"/>
<dbReference type="NCBIfam" id="TIGR03534">
    <property type="entry name" value="RF_mod_PrmC"/>
    <property type="match status" value="1"/>
</dbReference>
<feature type="domain" description="Methyltransferase small" evidence="7">
    <location>
        <begin position="143"/>
        <end position="228"/>
    </location>
</feature>
<feature type="binding site" evidence="5">
    <location>
        <position position="180"/>
    </location>
    <ligand>
        <name>S-adenosyl-L-methionine</name>
        <dbReference type="ChEBI" id="CHEBI:59789"/>
    </ligand>
</feature>
<dbReference type="Pfam" id="PF17827">
    <property type="entry name" value="PrmC_N"/>
    <property type="match status" value="1"/>
</dbReference>
<dbReference type="HAMAP" id="MF_02126">
    <property type="entry name" value="RF_methyltr_PrmC"/>
    <property type="match status" value="1"/>
</dbReference>
<dbReference type="InterPro" id="IPR007848">
    <property type="entry name" value="Small_mtfrase_dom"/>
</dbReference>